<proteinExistence type="predicted"/>
<evidence type="ECO:0000256" key="1">
    <source>
        <dbReference type="SAM" id="MobiDB-lite"/>
    </source>
</evidence>
<evidence type="ECO:0000313" key="2">
    <source>
        <dbReference type="EMBL" id="KAJ3484858.1"/>
    </source>
</evidence>
<name>A0AAD5YJ29_9APHY</name>
<evidence type="ECO:0000313" key="3">
    <source>
        <dbReference type="Proteomes" id="UP001212997"/>
    </source>
</evidence>
<dbReference type="Proteomes" id="UP001212997">
    <property type="component" value="Unassembled WGS sequence"/>
</dbReference>
<accession>A0AAD5YJ29</accession>
<feature type="compositionally biased region" description="Polar residues" evidence="1">
    <location>
        <begin position="1"/>
        <end position="16"/>
    </location>
</feature>
<feature type="region of interest" description="Disordered" evidence="1">
    <location>
        <begin position="1"/>
        <end position="84"/>
    </location>
</feature>
<feature type="compositionally biased region" description="Pro residues" evidence="1">
    <location>
        <begin position="38"/>
        <end position="47"/>
    </location>
</feature>
<feature type="compositionally biased region" description="Pro residues" evidence="1">
    <location>
        <begin position="55"/>
        <end position="69"/>
    </location>
</feature>
<sequence>MDPSQDPSQDISQDLPQENIPFPYPVAVKPHEILNPIPSSPLSPPSPSSSSSSTPSPPSPSPLLSPPPSSIASSLNADPSSSVVHPQSHAVTHFAQNLLYYLPSPAGQSIRPRWNLETGFPGEIWQPILEILCKSRSALALLACALTCTYLRKPAQQLINRLLWRTIRAWTYEDIDLLVEDVCNAPRDVTLVRQVQFIPEERDDKSAGSAVALSVAPLRLAGQRALRRVDFLSLGNALSDPTIRAHFHPRSCPLYGHAFPNTTQIEFNRFQFDSFMEFVFLVTSFPALTSLKLWSLQKFTMWLDSEARRSQGDFANDSWLSAFEPGSPIAQTVELWELEESDISMMKSFISHHMSPAQTLDLDSIYPTAEDFHSFSWKMLDILLFSWYMLHGKRNSRKLSLDLQVPQELWDEQQAVKEKTTKDKANMWLHFLFPLNMAVGKGRWLRYCKAERGEY</sequence>
<keyword evidence="3" id="KW-1185">Reference proteome</keyword>
<dbReference type="AlphaFoldDB" id="A0AAD5YJ29"/>
<dbReference type="EMBL" id="JANAWD010000173">
    <property type="protein sequence ID" value="KAJ3484858.1"/>
    <property type="molecule type" value="Genomic_DNA"/>
</dbReference>
<organism evidence="2 3">
    <name type="scientific">Meripilus lineatus</name>
    <dbReference type="NCBI Taxonomy" id="2056292"/>
    <lineage>
        <taxon>Eukaryota</taxon>
        <taxon>Fungi</taxon>
        <taxon>Dikarya</taxon>
        <taxon>Basidiomycota</taxon>
        <taxon>Agaricomycotina</taxon>
        <taxon>Agaricomycetes</taxon>
        <taxon>Polyporales</taxon>
        <taxon>Meripilaceae</taxon>
        <taxon>Meripilus</taxon>
    </lineage>
</organism>
<protein>
    <submittedName>
        <fullName evidence="2">Uncharacterized protein</fullName>
    </submittedName>
</protein>
<comment type="caution">
    <text evidence="2">The sequence shown here is derived from an EMBL/GenBank/DDBJ whole genome shotgun (WGS) entry which is preliminary data.</text>
</comment>
<gene>
    <name evidence="2" type="ORF">NLI96_g5348</name>
</gene>
<reference evidence="2" key="1">
    <citation type="submission" date="2022-07" db="EMBL/GenBank/DDBJ databases">
        <title>Genome Sequence of Physisporinus lineatus.</title>
        <authorList>
            <person name="Buettner E."/>
        </authorList>
    </citation>
    <scope>NUCLEOTIDE SEQUENCE</scope>
    <source>
        <strain evidence="2">VT162</strain>
    </source>
</reference>